<evidence type="ECO:0000313" key="1">
    <source>
        <dbReference type="EMBL" id="CAI9303068.1"/>
    </source>
</evidence>
<name>A0AA36A258_LACSI</name>
<accession>A0AA36A258</accession>
<dbReference type="EMBL" id="OX465085">
    <property type="protein sequence ID" value="CAI9303068.1"/>
    <property type="molecule type" value="Genomic_DNA"/>
</dbReference>
<proteinExistence type="predicted"/>
<evidence type="ECO:0000313" key="2">
    <source>
        <dbReference type="Proteomes" id="UP001177003"/>
    </source>
</evidence>
<reference evidence="1" key="1">
    <citation type="submission" date="2023-04" db="EMBL/GenBank/DDBJ databases">
        <authorList>
            <person name="Vijverberg K."/>
            <person name="Xiong W."/>
            <person name="Schranz E."/>
        </authorList>
    </citation>
    <scope>NUCLEOTIDE SEQUENCE</scope>
</reference>
<keyword evidence="2" id="KW-1185">Reference proteome</keyword>
<sequence length="125" mass="13913">MVSIIVEHLGLRLLNNPIDIIPGHTHLSVDAMGNIHIFHRKPNGDVHWTIDGQQYLHIDSRNKKILTIANYIPSTNWTLRSNLGIVIPRRPPNTTCHPSIASSGASSLALPIPFPKHNIYMGDFA</sequence>
<protein>
    <submittedName>
        <fullName evidence="1">Uncharacterized protein</fullName>
    </submittedName>
</protein>
<gene>
    <name evidence="1" type="ORF">LSALG_LOCUS41528</name>
</gene>
<dbReference type="AlphaFoldDB" id="A0AA36A258"/>
<dbReference type="Proteomes" id="UP001177003">
    <property type="component" value="Chromosome 9"/>
</dbReference>
<organism evidence="1 2">
    <name type="scientific">Lactuca saligna</name>
    <name type="common">Willowleaf lettuce</name>
    <dbReference type="NCBI Taxonomy" id="75948"/>
    <lineage>
        <taxon>Eukaryota</taxon>
        <taxon>Viridiplantae</taxon>
        <taxon>Streptophyta</taxon>
        <taxon>Embryophyta</taxon>
        <taxon>Tracheophyta</taxon>
        <taxon>Spermatophyta</taxon>
        <taxon>Magnoliopsida</taxon>
        <taxon>eudicotyledons</taxon>
        <taxon>Gunneridae</taxon>
        <taxon>Pentapetalae</taxon>
        <taxon>asterids</taxon>
        <taxon>campanulids</taxon>
        <taxon>Asterales</taxon>
        <taxon>Asteraceae</taxon>
        <taxon>Cichorioideae</taxon>
        <taxon>Cichorieae</taxon>
        <taxon>Lactucinae</taxon>
        <taxon>Lactuca</taxon>
    </lineage>
</organism>